<evidence type="ECO:0000313" key="1">
    <source>
        <dbReference type="EMBL" id="TFD68725.1"/>
    </source>
</evidence>
<dbReference type="EMBL" id="SOHK01000005">
    <property type="protein sequence ID" value="TFD68725.1"/>
    <property type="molecule type" value="Genomic_DNA"/>
</dbReference>
<gene>
    <name evidence="1" type="ORF">E3T47_01735</name>
</gene>
<evidence type="ECO:0000313" key="2">
    <source>
        <dbReference type="Proteomes" id="UP000298154"/>
    </source>
</evidence>
<reference evidence="1 2" key="1">
    <citation type="submission" date="2019-03" db="EMBL/GenBank/DDBJ databases">
        <title>Genomics of glacier-inhabiting Cryobacterium strains.</title>
        <authorList>
            <person name="Liu Q."/>
            <person name="Xin Y.-H."/>
        </authorList>
    </citation>
    <scope>NUCLEOTIDE SEQUENCE [LARGE SCALE GENOMIC DNA]</scope>
    <source>
        <strain evidence="1 2">Sr36</strain>
    </source>
</reference>
<accession>A0A4R9ASG8</accession>
<dbReference type="Proteomes" id="UP000298154">
    <property type="component" value="Unassembled WGS sequence"/>
</dbReference>
<dbReference type="AlphaFoldDB" id="A0A4R9ASG8"/>
<keyword evidence="2" id="KW-1185">Reference proteome</keyword>
<sequence length="61" mass="6794">MAARKPASAKCWQLSINLTDAAPTDRLLLAGGMRTHEMSVTRLIEVYYDLPGWLRAAYQGN</sequence>
<comment type="caution">
    <text evidence="1">The sequence shown here is derived from an EMBL/GenBank/DDBJ whole genome shotgun (WGS) entry which is preliminary data.</text>
</comment>
<organism evidence="1 2">
    <name type="scientific">Cryobacterium ruanii</name>
    <dbReference type="NCBI Taxonomy" id="1259197"/>
    <lineage>
        <taxon>Bacteria</taxon>
        <taxon>Bacillati</taxon>
        <taxon>Actinomycetota</taxon>
        <taxon>Actinomycetes</taxon>
        <taxon>Micrococcales</taxon>
        <taxon>Microbacteriaceae</taxon>
        <taxon>Cryobacterium</taxon>
    </lineage>
</organism>
<proteinExistence type="predicted"/>
<protein>
    <submittedName>
        <fullName evidence="1">Uncharacterized protein</fullName>
    </submittedName>
</protein>
<name>A0A4R9ASG8_9MICO</name>